<dbReference type="GO" id="GO:0002161">
    <property type="term" value="F:aminoacyl-tRNA deacylase activity"/>
    <property type="evidence" value="ECO:0007669"/>
    <property type="project" value="InterPro"/>
</dbReference>
<keyword evidence="10 15" id="KW-0067">ATP-binding</keyword>
<comment type="subcellular location">
    <subcellularLocation>
        <location evidence="2 15">Cytoplasm</location>
    </subcellularLocation>
</comment>
<dbReference type="GO" id="GO:0006428">
    <property type="term" value="P:isoleucyl-tRNA aminoacylation"/>
    <property type="evidence" value="ECO:0007669"/>
    <property type="project" value="UniProtKB-UniRule"/>
</dbReference>
<keyword evidence="9 15" id="KW-0862">Zinc</keyword>
<dbReference type="Pfam" id="PF08264">
    <property type="entry name" value="Anticodon_1"/>
    <property type="match status" value="1"/>
</dbReference>
<dbReference type="InterPro" id="IPR014729">
    <property type="entry name" value="Rossmann-like_a/b/a_fold"/>
</dbReference>
<dbReference type="NCBIfam" id="TIGR00392">
    <property type="entry name" value="ileS"/>
    <property type="match status" value="1"/>
</dbReference>
<comment type="cofactor">
    <cofactor evidence="1 15">
        <name>Zn(2+)</name>
        <dbReference type="ChEBI" id="CHEBI:29105"/>
    </cofactor>
</comment>
<comment type="catalytic activity">
    <reaction evidence="14 15">
        <text>tRNA(Ile) + L-isoleucine + ATP = L-isoleucyl-tRNA(Ile) + AMP + diphosphate</text>
        <dbReference type="Rhea" id="RHEA:11060"/>
        <dbReference type="Rhea" id="RHEA-COMP:9666"/>
        <dbReference type="Rhea" id="RHEA-COMP:9695"/>
        <dbReference type="ChEBI" id="CHEBI:30616"/>
        <dbReference type="ChEBI" id="CHEBI:33019"/>
        <dbReference type="ChEBI" id="CHEBI:58045"/>
        <dbReference type="ChEBI" id="CHEBI:78442"/>
        <dbReference type="ChEBI" id="CHEBI:78528"/>
        <dbReference type="ChEBI" id="CHEBI:456215"/>
        <dbReference type="EC" id="6.1.1.5"/>
    </reaction>
</comment>
<keyword evidence="12 15" id="KW-0030">Aminoacyl-tRNA synthetase</keyword>
<dbReference type="InterPro" id="IPR009008">
    <property type="entry name" value="Val/Leu/Ile-tRNA-synth_edit"/>
</dbReference>
<evidence type="ECO:0000259" key="17">
    <source>
        <dbReference type="Pfam" id="PF08264"/>
    </source>
</evidence>
<dbReference type="InterPro" id="IPR009080">
    <property type="entry name" value="tRNAsynth_Ia_anticodon-bd"/>
</dbReference>
<evidence type="ECO:0000256" key="11">
    <source>
        <dbReference type="ARBA" id="ARBA00022917"/>
    </source>
</evidence>
<dbReference type="HAMAP" id="MF_02003">
    <property type="entry name" value="Ile_tRNA_synth_type2"/>
    <property type="match status" value="1"/>
</dbReference>
<evidence type="ECO:0000256" key="14">
    <source>
        <dbReference type="ARBA" id="ARBA00048359"/>
    </source>
</evidence>
<dbReference type="KEGG" id="plt:Plut_0423"/>
<dbReference type="AlphaFoldDB" id="Q3B5S0"/>
<gene>
    <name evidence="15" type="primary">ileS</name>
    <name evidence="18" type="ordered locus">Plut_0423</name>
</gene>
<dbReference type="InterPro" id="IPR033709">
    <property type="entry name" value="Anticodon_Ile_ABEc"/>
</dbReference>
<dbReference type="InterPro" id="IPR013155">
    <property type="entry name" value="M/V/L/I-tRNA-synth_anticd-bd"/>
</dbReference>
<evidence type="ECO:0000256" key="10">
    <source>
        <dbReference type="ARBA" id="ARBA00022840"/>
    </source>
</evidence>
<dbReference type="Pfam" id="PF19302">
    <property type="entry name" value="DUF5915"/>
    <property type="match status" value="1"/>
</dbReference>
<comment type="subunit">
    <text evidence="4 15">Monomer.</text>
</comment>
<dbReference type="Pfam" id="PF00133">
    <property type="entry name" value="tRNA-synt_1"/>
    <property type="match status" value="1"/>
</dbReference>
<evidence type="ECO:0000256" key="2">
    <source>
        <dbReference type="ARBA" id="ARBA00004496"/>
    </source>
</evidence>
<dbReference type="PANTHER" id="PTHR42780:SF1">
    <property type="entry name" value="ISOLEUCINE--TRNA LIGASE, CYTOPLASMIC"/>
    <property type="match status" value="1"/>
</dbReference>
<evidence type="ECO:0000256" key="3">
    <source>
        <dbReference type="ARBA" id="ARBA00007078"/>
    </source>
</evidence>
<evidence type="ECO:0000256" key="12">
    <source>
        <dbReference type="ARBA" id="ARBA00023146"/>
    </source>
</evidence>
<evidence type="ECO:0000256" key="8">
    <source>
        <dbReference type="ARBA" id="ARBA00022741"/>
    </source>
</evidence>
<comment type="domain">
    <text evidence="15">IleRS has two distinct active sites: one for aminoacylation and one for editing. The misactivated valine is translocated from the active site to the editing site, which sterically excludes the correctly activated isoleucine. The single editing site contains two valyl binding pockets, one specific for each substrate (Val-AMP or Val-tRNA(Ile)).</text>
</comment>
<sequence>MISRNTMSDKFAEYPSSMPYSEMEAAVLTYWNEHDIFHKSLEERPSDRVFSFYEGPPTVNGKPGVHHVFSRTIKDAVCRYRTMQGYRVPRKAGWDTHGLPVEISVEKKLGLKNKAQVEEYGEGEFNAEARALVYHHIDDNREGWGKLTERMGYWVDMDHPYITCENNYIESVWWALKTIFDKGLIYKDYKIVPQDPKSETVLSSHELALGYKEVKDPSVYVKFPLKGDGASFLVWTTTPWTLISNVALSVGADIGYVKVKHAESGEVLILAESRLQVLLEKNEEGQSLWNVVERIEGRALEGLEYEPLFDHFSPSRKSWYVTLGSFVSTGDGTGIVHIAPAFGADDYEVSKQYDLPMLQPVGRNGCFTAEVPEYEGMFFKDTDPLIITRLKEEGKLYRKETITHTYPFSWRYDVPVIYYARESWYIRTTSIADRMVELNKTINWCPPEIGSGRFGNWLEENKDWALSRERFWGSPLPVWVAEDFSIGDDAASGKMFAVGSIAELREGFIDIDGSRMVLGEALDQGLAELDLHKPFVDRIYFIRDGVRFTRTPELIDVWFDSGSMPFAQLHYPFENRELFEQTFPADFIAEGVDQTRGWFYTLHAVSTLLFDRPAYRNLIVNGHILDKNGQKMSKSKGNVVDPFETMQKYGADAIRWYLLVASPPWRPKSFNTEEIEEEQRKFFRAYINSYNFFVLYANVDGFTGSEPAVPLLQRSELDRWVLSSLSSLVGGVHSRMEQYDLTGAARLVDDFIVDDLSNWYIRRSRKRFWKSDMGPDKLAAYQSLHQCLETLARLLAPFTPFLAERIYLNLHALKGTTGRESVHLAEFPTIDNAAVDLPLERRMKKAQIITSLVRTMRERASIKVRQPLSRILLAVADSTEREEYRLVADIITEEVNVLNIEYVDEDGSVISKKVKPNFKTLGPKFGKDMKQLAEAVRSMSHKQIAHLEKEGSLTLEWAERSFDILRGDVEIMHEDIEGWLVASDEAHGIMVALDTEMSETLEMMGLSRELVSRIQSMRRESGLDITDRIRLRVEGSEKLLEAVQRNDAYIKDETLATALELAPLDPEAHRPTVAETVNGELCRIALDKS</sequence>
<keyword evidence="5 15" id="KW-0963">Cytoplasm</keyword>
<accession>Q3B5S0</accession>
<dbReference type="InterPro" id="IPR002300">
    <property type="entry name" value="aa-tRNA-synth_Ia"/>
</dbReference>
<dbReference type="PRINTS" id="PR00984">
    <property type="entry name" value="TRNASYNTHILE"/>
</dbReference>
<dbReference type="SUPFAM" id="SSF47323">
    <property type="entry name" value="Anticodon-binding domain of a subclass of class I aminoacyl-tRNA synthetases"/>
    <property type="match status" value="2"/>
</dbReference>
<evidence type="ECO:0000256" key="13">
    <source>
        <dbReference type="ARBA" id="ARBA00025217"/>
    </source>
</evidence>
<evidence type="ECO:0000256" key="9">
    <source>
        <dbReference type="ARBA" id="ARBA00022833"/>
    </source>
</evidence>
<evidence type="ECO:0000256" key="6">
    <source>
        <dbReference type="ARBA" id="ARBA00022598"/>
    </source>
</evidence>
<dbReference type="CDD" id="cd00818">
    <property type="entry name" value="IleRS_core"/>
    <property type="match status" value="1"/>
</dbReference>
<dbReference type="Gene3D" id="3.30.720.200">
    <property type="match status" value="1"/>
</dbReference>
<dbReference type="GO" id="GO:0005737">
    <property type="term" value="C:cytoplasm"/>
    <property type="evidence" value="ECO:0007669"/>
    <property type="project" value="UniProtKB-SubCell"/>
</dbReference>
<dbReference type="eggNOG" id="COG0060">
    <property type="taxonomic scope" value="Bacteria"/>
</dbReference>
<dbReference type="SUPFAM" id="SSF50677">
    <property type="entry name" value="ValRS/IleRS/LeuRS editing domain"/>
    <property type="match status" value="1"/>
</dbReference>
<dbReference type="PANTHER" id="PTHR42780">
    <property type="entry name" value="SOLEUCYL-TRNA SYNTHETASE"/>
    <property type="match status" value="1"/>
</dbReference>
<feature type="short sequence motif" description="'KMSKS' region" evidence="15">
    <location>
        <begin position="631"/>
        <end position="635"/>
    </location>
</feature>
<keyword evidence="11 15" id="KW-0648">Protein biosynthesis</keyword>
<evidence type="ECO:0000313" key="19">
    <source>
        <dbReference type="Proteomes" id="UP000002709"/>
    </source>
</evidence>
<proteinExistence type="inferred from homology"/>
<protein>
    <recommendedName>
        <fullName evidence="15">Isoleucine--tRNA ligase</fullName>
        <ecNumber evidence="15">6.1.1.5</ecNumber>
    </recommendedName>
    <alternativeName>
        <fullName evidence="15">Isoleucyl-tRNA synthetase</fullName>
        <shortName evidence="15">IleRS</shortName>
    </alternativeName>
</protein>
<feature type="binding site" evidence="15">
    <location>
        <position position="634"/>
    </location>
    <ligand>
        <name>ATP</name>
        <dbReference type="ChEBI" id="CHEBI:30616"/>
    </ligand>
</feature>
<dbReference type="FunFam" id="3.40.50.620:FF:000063">
    <property type="entry name" value="Isoleucine--tRNA ligase"/>
    <property type="match status" value="1"/>
</dbReference>
<reference evidence="19" key="1">
    <citation type="submission" date="2005-08" db="EMBL/GenBank/DDBJ databases">
        <title>Complete sequence of Pelodictyon luteolum DSM 273.</title>
        <authorList>
            <consortium name="US DOE Joint Genome Institute"/>
            <person name="Copeland A."/>
            <person name="Lucas S."/>
            <person name="Lapidus A."/>
            <person name="Barry K."/>
            <person name="Detter J.C."/>
            <person name="Glavina T."/>
            <person name="Hammon N."/>
            <person name="Israni S."/>
            <person name="Pitluck S."/>
            <person name="Bryant D."/>
            <person name="Schmutz J."/>
            <person name="Larimer F."/>
            <person name="Land M."/>
            <person name="Kyrpides N."/>
            <person name="Ivanova N."/>
            <person name="Richardson P."/>
        </authorList>
    </citation>
    <scope>NUCLEOTIDE SEQUENCE [LARGE SCALE GENOMIC DNA]</scope>
    <source>
        <strain evidence="19">DSM 273 / BCRC 81028 / 2530</strain>
    </source>
</reference>
<name>Q3B5S0_CHLL3</name>
<evidence type="ECO:0000256" key="4">
    <source>
        <dbReference type="ARBA" id="ARBA00011245"/>
    </source>
</evidence>
<evidence type="ECO:0000256" key="1">
    <source>
        <dbReference type="ARBA" id="ARBA00001947"/>
    </source>
</evidence>
<keyword evidence="6 15" id="KW-0436">Ligase</keyword>
<dbReference type="HOGENOM" id="CLU_001493_1_1_10"/>
<keyword evidence="19" id="KW-1185">Reference proteome</keyword>
<dbReference type="Gene3D" id="1.10.730.10">
    <property type="entry name" value="Isoleucyl-tRNA Synthetase, Domain 1"/>
    <property type="match status" value="1"/>
</dbReference>
<dbReference type="InterPro" id="IPR002301">
    <property type="entry name" value="Ile-tRNA-ligase"/>
</dbReference>
<dbReference type="Proteomes" id="UP000002709">
    <property type="component" value="Chromosome"/>
</dbReference>
<organism evidence="18 19">
    <name type="scientific">Chlorobium luteolum (strain DSM 273 / BCRC 81028 / 2530)</name>
    <name type="common">Pelodictyon luteolum</name>
    <dbReference type="NCBI Taxonomy" id="319225"/>
    <lineage>
        <taxon>Bacteria</taxon>
        <taxon>Pseudomonadati</taxon>
        <taxon>Chlorobiota</taxon>
        <taxon>Chlorobiia</taxon>
        <taxon>Chlorobiales</taxon>
        <taxon>Chlorobiaceae</taxon>
        <taxon>Chlorobium/Pelodictyon group</taxon>
        <taxon>Pelodictyon</taxon>
    </lineage>
</organism>
<dbReference type="GO" id="GO:0004822">
    <property type="term" value="F:isoleucine-tRNA ligase activity"/>
    <property type="evidence" value="ECO:0007669"/>
    <property type="project" value="UniProtKB-UniRule"/>
</dbReference>
<evidence type="ECO:0000313" key="18">
    <source>
        <dbReference type="EMBL" id="ABB23311.1"/>
    </source>
</evidence>
<feature type="domain" description="Methionyl/Valyl/Leucyl/Isoleucyl-tRNA synthetase anticodon-binding" evidence="17">
    <location>
        <begin position="718"/>
        <end position="870"/>
    </location>
</feature>
<evidence type="ECO:0000256" key="15">
    <source>
        <dbReference type="HAMAP-Rule" id="MF_02003"/>
    </source>
</evidence>
<keyword evidence="8 15" id="KW-0547">Nucleotide-binding</keyword>
<comment type="function">
    <text evidence="13 15">Catalyzes the attachment of isoleucine to tRNA(Ile). As IleRS can inadvertently accommodate and process structurally similar amino acids such as valine, to avoid such errors it has two additional distinct tRNA(Ile)-dependent editing activities. One activity is designated as 'pretransfer' editing and involves the hydrolysis of activated Val-AMP. The other activity is designated 'posttransfer' editing and involves deacylation of mischarged Val-tRNA(Ile).</text>
</comment>
<feature type="domain" description="Aminoacyl-tRNA synthetase class Ia" evidence="16">
    <location>
        <begin position="27"/>
        <end position="662"/>
    </location>
</feature>
<evidence type="ECO:0000256" key="7">
    <source>
        <dbReference type="ARBA" id="ARBA00022723"/>
    </source>
</evidence>
<dbReference type="EMBL" id="CP000096">
    <property type="protein sequence ID" value="ABB23311.1"/>
    <property type="molecule type" value="Genomic_DNA"/>
</dbReference>
<dbReference type="GO" id="GO:0005524">
    <property type="term" value="F:ATP binding"/>
    <property type="evidence" value="ECO:0007669"/>
    <property type="project" value="UniProtKB-UniRule"/>
</dbReference>
<evidence type="ECO:0000256" key="5">
    <source>
        <dbReference type="ARBA" id="ARBA00022490"/>
    </source>
</evidence>
<dbReference type="STRING" id="319225.Plut_0423"/>
<dbReference type="FunFam" id="3.40.50.620:FF:000075">
    <property type="entry name" value="Isoleucine--tRNA ligase"/>
    <property type="match status" value="1"/>
</dbReference>
<dbReference type="GO" id="GO:0008270">
    <property type="term" value="F:zinc ion binding"/>
    <property type="evidence" value="ECO:0007669"/>
    <property type="project" value="UniProtKB-UniRule"/>
</dbReference>
<comment type="similarity">
    <text evidence="3 15">Belongs to the class-I aminoacyl-tRNA synthetase family. IleS type 2 subfamily.</text>
</comment>
<dbReference type="InterPro" id="IPR023586">
    <property type="entry name" value="Ile-tRNA-ligase_type2"/>
</dbReference>
<keyword evidence="7 15" id="KW-0479">Metal-binding</keyword>
<dbReference type="EC" id="6.1.1.5" evidence="15"/>
<dbReference type="CDD" id="cd07961">
    <property type="entry name" value="Anticodon_Ia_Ile_ABEc"/>
    <property type="match status" value="1"/>
</dbReference>
<feature type="short sequence motif" description="'HIGH' region" evidence="15">
    <location>
        <begin position="57"/>
        <end position="67"/>
    </location>
</feature>
<dbReference type="Gene3D" id="3.40.50.620">
    <property type="entry name" value="HUPs"/>
    <property type="match status" value="2"/>
</dbReference>
<dbReference type="SUPFAM" id="SSF52374">
    <property type="entry name" value="Nucleotidylyl transferase"/>
    <property type="match status" value="1"/>
</dbReference>
<dbReference type="GO" id="GO:0000049">
    <property type="term" value="F:tRNA binding"/>
    <property type="evidence" value="ECO:0007669"/>
    <property type="project" value="InterPro"/>
</dbReference>
<evidence type="ECO:0000259" key="16">
    <source>
        <dbReference type="Pfam" id="PF00133"/>
    </source>
</evidence>